<dbReference type="AlphaFoldDB" id="A0A2U1LQ35"/>
<gene>
    <name evidence="2" type="ORF">CTI12_AA467580</name>
</gene>
<keyword evidence="3" id="KW-1185">Reference proteome</keyword>
<reference evidence="2 3" key="1">
    <citation type="journal article" date="2018" name="Mol. Plant">
        <title>The genome of Artemisia annua provides insight into the evolution of Asteraceae family and artemisinin biosynthesis.</title>
        <authorList>
            <person name="Shen Q."/>
            <person name="Zhang L."/>
            <person name="Liao Z."/>
            <person name="Wang S."/>
            <person name="Yan T."/>
            <person name="Shi P."/>
            <person name="Liu M."/>
            <person name="Fu X."/>
            <person name="Pan Q."/>
            <person name="Wang Y."/>
            <person name="Lv Z."/>
            <person name="Lu X."/>
            <person name="Zhang F."/>
            <person name="Jiang W."/>
            <person name="Ma Y."/>
            <person name="Chen M."/>
            <person name="Hao X."/>
            <person name="Li L."/>
            <person name="Tang Y."/>
            <person name="Lv G."/>
            <person name="Zhou Y."/>
            <person name="Sun X."/>
            <person name="Brodelius P.E."/>
            <person name="Rose J.K.C."/>
            <person name="Tang K."/>
        </authorList>
    </citation>
    <scope>NUCLEOTIDE SEQUENCE [LARGE SCALE GENOMIC DNA]</scope>
    <source>
        <strain evidence="3">cv. Huhao1</strain>
        <tissue evidence="2">Leaf</tissue>
    </source>
</reference>
<feature type="region of interest" description="Disordered" evidence="1">
    <location>
        <begin position="22"/>
        <end position="62"/>
    </location>
</feature>
<protein>
    <submittedName>
        <fullName evidence="2">Auxin-responsive protein</fullName>
    </submittedName>
</protein>
<feature type="compositionally biased region" description="Basic and acidic residues" evidence="1">
    <location>
        <begin position="22"/>
        <end position="37"/>
    </location>
</feature>
<sequence length="95" mass="10771">MEGGYSRKLLDLIPNERNWLVKKEDDHGDGDEKKLELRLGPPGVEEDWSAKNKPKPANTSQKSMFVSAVKRLRVIKSSEISSICMGSKQEKIQRC</sequence>
<proteinExistence type="predicted"/>
<evidence type="ECO:0000313" key="3">
    <source>
        <dbReference type="Proteomes" id="UP000245207"/>
    </source>
</evidence>
<dbReference type="STRING" id="35608.A0A2U1LQ35"/>
<dbReference type="Proteomes" id="UP000245207">
    <property type="component" value="Unassembled WGS sequence"/>
</dbReference>
<dbReference type="EMBL" id="PKPP01008288">
    <property type="protein sequence ID" value="PWA51094.1"/>
    <property type="molecule type" value="Genomic_DNA"/>
</dbReference>
<organism evidence="2 3">
    <name type="scientific">Artemisia annua</name>
    <name type="common">Sweet wormwood</name>
    <dbReference type="NCBI Taxonomy" id="35608"/>
    <lineage>
        <taxon>Eukaryota</taxon>
        <taxon>Viridiplantae</taxon>
        <taxon>Streptophyta</taxon>
        <taxon>Embryophyta</taxon>
        <taxon>Tracheophyta</taxon>
        <taxon>Spermatophyta</taxon>
        <taxon>Magnoliopsida</taxon>
        <taxon>eudicotyledons</taxon>
        <taxon>Gunneridae</taxon>
        <taxon>Pentapetalae</taxon>
        <taxon>asterids</taxon>
        <taxon>campanulids</taxon>
        <taxon>Asterales</taxon>
        <taxon>Asteraceae</taxon>
        <taxon>Asteroideae</taxon>
        <taxon>Anthemideae</taxon>
        <taxon>Artemisiinae</taxon>
        <taxon>Artemisia</taxon>
    </lineage>
</organism>
<comment type="caution">
    <text evidence="2">The sequence shown here is derived from an EMBL/GenBank/DDBJ whole genome shotgun (WGS) entry which is preliminary data.</text>
</comment>
<accession>A0A2U1LQ35</accession>
<evidence type="ECO:0000313" key="2">
    <source>
        <dbReference type="EMBL" id="PWA51094.1"/>
    </source>
</evidence>
<evidence type="ECO:0000256" key="1">
    <source>
        <dbReference type="SAM" id="MobiDB-lite"/>
    </source>
</evidence>
<name>A0A2U1LQ35_ARTAN</name>